<dbReference type="EMBL" id="FN654390">
    <property type="protein sequence ID" value="CBY33044.1"/>
    <property type="molecule type" value="Genomic_DNA"/>
</dbReference>
<dbReference type="GO" id="GO:0005509">
    <property type="term" value="F:calcium ion binding"/>
    <property type="evidence" value="ECO:0007669"/>
    <property type="project" value="InterPro"/>
</dbReference>
<keyword evidence="4" id="KW-0106">Calcium</keyword>
<organism evidence="6">
    <name type="scientific">Oikopleura dioica</name>
    <name type="common">Tunicate</name>
    <dbReference type="NCBI Taxonomy" id="34765"/>
    <lineage>
        <taxon>Eukaryota</taxon>
        <taxon>Metazoa</taxon>
        <taxon>Chordata</taxon>
        <taxon>Tunicata</taxon>
        <taxon>Appendicularia</taxon>
        <taxon>Copelata</taxon>
        <taxon>Oikopleuridae</taxon>
        <taxon>Oikopleura</taxon>
    </lineage>
</organism>
<dbReference type="Pfam" id="PF13499">
    <property type="entry name" value="EF-hand_7"/>
    <property type="match status" value="1"/>
</dbReference>
<keyword evidence="2" id="KW-0479">Metal-binding</keyword>
<comment type="similarity">
    <text evidence="1">Belongs to the CREC family.</text>
</comment>
<evidence type="ECO:0000313" key="6">
    <source>
        <dbReference type="EMBL" id="CBY33044.1"/>
    </source>
</evidence>
<feature type="domain" description="EF-hand" evidence="5">
    <location>
        <begin position="38"/>
        <end position="73"/>
    </location>
</feature>
<protein>
    <recommendedName>
        <fullName evidence="5">EF-hand domain-containing protein</fullName>
    </recommendedName>
</protein>
<reference evidence="6" key="1">
    <citation type="journal article" date="2010" name="Science">
        <title>Plasticity of animal genome architecture unmasked by rapid evolution of a pelagic tunicate.</title>
        <authorList>
            <person name="Denoeud F."/>
            <person name="Henriet S."/>
            <person name="Mungpakdee S."/>
            <person name="Aury J.M."/>
            <person name="Da Silva C."/>
            <person name="Brinkmann H."/>
            <person name="Mikhaleva J."/>
            <person name="Olsen L.C."/>
            <person name="Jubin C."/>
            <person name="Canestro C."/>
            <person name="Bouquet J.M."/>
            <person name="Danks G."/>
            <person name="Poulain J."/>
            <person name="Campsteijn C."/>
            <person name="Adamski M."/>
            <person name="Cross I."/>
            <person name="Yadetie F."/>
            <person name="Muffato M."/>
            <person name="Louis A."/>
            <person name="Butcher S."/>
            <person name="Tsagkogeorga G."/>
            <person name="Konrad A."/>
            <person name="Singh S."/>
            <person name="Jensen M.F."/>
            <person name="Cong E.H."/>
            <person name="Eikeseth-Otteraa H."/>
            <person name="Noel B."/>
            <person name="Anthouard V."/>
            <person name="Porcel B.M."/>
            <person name="Kachouri-Lafond R."/>
            <person name="Nishino A."/>
            <person name="Ugolini M."/>
            <person name="Chourrout P."/>
            <person name="Nishida H."/>
            <person name="Aasland R."/>
            <person name="Huzurbazar S."/>
            <person name="Westhof E."/>
            <person name="Delsuc F."/>
            <person name="Lehrach H."/>
            <person name="Reinhardt R."/>
            <person name="Weissenbach J."/>
            <person name="Roy S.W."/>
            <person name="Artiguenave F."/>
            <person name="Postlethwait J.H."/>
            <person name="Manak J.R."/>
            <person name="Thompson E.M."/>
            <person name="Jaillon O."/>
            <person name="Du Pasquier L."/>
            <person name="Boudinot P."/>
            <person name="Liberles D.A."/>
            <person name="Volff J.N."/>
            <person name="Philippe H."/>
            <person name="Lenhard B."/>
            <person name="Roest Crollius H."/>
            <person name="Wincker P."/>
            <person name="Chourrout D."/>
        </authorList>
    </citation>
    <scope>NUCLEOTIDE SEQUENCE [LARGE SCALE GENOMIC DNA]</scope>
</reference>
<dbReference type="EMBL" id="FN654663">
    <property type="protein sequence ID" value="CBY35680.1"/>
    <property type="molecule type" value="Genomic_DNA"/>
</dbReference>
<evidence type="ECO:0000256" key="2">
    <source>
        <dbReference type="ARBA" id="ARBA00022723"/>
    </source>
</evidence>
<dbReference type="SUPFAM" id="SSF47473">
    <property type="entry name" value="EF-hand"/>
    <property type="match status" value="2"/>
</dbReference>
<dbReference type="AlphaFoldDB" id="E4YBV7"/>
<dbReference type="PANTHER" id="PTHR10827">
    <property type="entry name" value="RETICULOCALBIN"/>
    <property type="match status" value="1"/>
</dbReference>
<dbReference type="InterPro" id="IPR011992">
    <property type="entry name" value="EF-hand-dom_pair"/>
</dbReference>
<dbReference type="Gene3D" id="1.10.238.10">
    <property type="entry name" value="EF-hand"/>
    <property type="match status" value="3"/>
</dbReference>
<keyword evidence="3" id="KW-0677">Repeat</keyword>
<dbReference type="PROSITE" id="PS00018">
    <property type="entry name" value="EF_HAND_1"/>
    <property type="match status" value="4"/>
</dbReference>
<dbReference type="SMART" id="SM00054">
    <property type="entry name" value="EFh"/>
    <property type="match status" value="4"/>
</dbReference>
<dbReference type="Pfam" id="PF13202">
    <property type="entry name" value="EF-hand_5"/>
    <property type="match status" value="1"/>
</dbReference>
<dbReference type="InterPro" id="IPR018247">
    <property type="entry name" value="EF_Hand_1_Ca_BS"/>
</dbReference>
<dbReference type="PANTHER" id="PTHR10827:SF98">
    <property type="entry name" value="45 KDA CALCIUM-BINDING PROTEIN"/>
    <property type="match status" value="1"/>
</dbReference>
<evidence type="ECO:0000256" key="3">
    <source>
        <dbReference type="ARBA" id="ARBA00022737"/>
    </source>
</evidence>
<dbReference type="InterPro" id="IPR002048">
    <property type="entry name" value="EF_hand_dom"/>
</dbReference>
<dbReference type="Proteomes" id="UP000011014">
    <property type="component" value="Unassembled WGS sequence"/>
</dbReference>
<feature type="domain" description="EF-hand" evidence="5">
    <location>
        <begin position="126"/>
        <end position="161"/>
    </location>
</feature>
<evidence type="ECO:0000256" key="4">
    <source>
        <dbReference type="ARBA" id="ARBA00022837"/>
    </source>
</evidence>
<evidence type="ECO:0000256" key="1">
    <source>
        <dbReference type="ARBA" id="ARBA00006431"/>
    </source>
</evidence>
<sequence length="291" mass="34413">MRNFLVLPYVALTSDFAHLEGMVSKEELRLLNSLKDTDKKRMMERIFEDMDADADNYLEPNELHTWIHYLEQIRVDEDVHQQLPHFDINNDGFLDFNEYNDKMMEIINNPETLKTLTEEEQEALRADNQRNTRRFLEADKNQDGQLDREEFGAFLHPHTAEWMQRCLAIEALEAMDTNENGLVEEDEFLKHVIGDAKTVNEQWLDQERRKFKENLDIDPADGQLDADEIIRFISPENGNHIEMEVNNLVHQTDKDDDLRLSKEEVLANYRHFFASQATEWGKRILTHHDEL</sequence>
<gene>
    <name evidence="6" type="ORF">GSOID_T00020914001</name>
    <name evidence="7" type="ORF">GSOID_T00027510001</name>
</gene>
<dbReference type="PROSITE" id="PS50222">
    <property type="entry name" value="EF_HAND_2"/>
    <property type="match status" value="3"/>
</dbReference>
<name>E4YBV7_OIKDI</name>
<proteinExistence type="inferred from homology"/>
<accession>E4YBV7</accession>
<evidence type="ECO:0000313" key="7">
    <source>
        <dbReference type="EMBL" id="CBY35680.1"/>
    </source>
</evidence>
<feature type="domain" description="EF-hand" evidence="5">
    <location>
        <begin position="74"/>
        <end position="109"/>
    </location>
</feature>
<evidence type="ECO:0000259" key="5">
    <source>
        <dbReference type="PROSITE" id="PS50222"/>
    </source>
</evidence>